<dbReference type="Gene3D" id="3.40.366.10">
    <property type="entry name" value="Malonyl-Coenzyme A Acyl Carrier Protein, domain 2"/>
    <property type="match status" value="1"/>
</dbReference>
<dbReference type="GO" id="GO:0005829">
    <property type="term" value="C:cytosol"/>
    <property type="evidence" value="ECO:0007669"/>
    <property type="project" value="TreeGrafter"/>
</dbReference>
<proteinExistence type="predicted"/>
<dbReference type="SUPFAM" id="SSF55048">
    <property type="entry name" value="Probable ACP-binding domain of malonyl-CoA ACP transacylase"/>
    <property type="match status" value="1"/>
</dbReference>
<dbReference type="STRING" id="45070.Lnau_2168"/>
<dbReference type="InterPro" id="IPR016035">
    <property type="entry name" value="Acyl_Trfase/lysoPLipase"/>
</dbReference>
<accession>A0A0W0WMX8</accession>
<dbReference type="InterPro" id="IPR014043">
    <property type="entry name" value="Acyl_transferase_dom"/>
</dbReference>
<dbReference type="Pfam" id="PF00698">
    <property type="entry name" value="Acyl_transf_1"/>
    <property type="match status" value="1"/>
</dbReference>
<dbReference type="EMBL" id="LNYO01000022">
    <property type="protein sequence ID" value="KTD33691.1"/>
    <property type="molecule type" value="Genomic_DNA"/>
</dbReference>
<keyword evidence="3" id="KW-1185">Reference proteome</keyword>
<dbReference type="AlphaFoldDB" id="A0A0W0WMX8"/>
<evidence type="ECO:0000313" key="3">
    <source>
        <dbReference type="Proteomes" id="UP000054725"/>
    </source>
</evidence>
<name>A0A0W0WMX8_9GAMM</name>
<dbReference type="PANTHER" id="PTHR42681:SF6">
    <property type="entry name" value="BLL0263 PROTEIN"/>
    <property type="match status" value="1"/>
</dbReference>
<dbReference type="Gene3D" id="3.30.70.250">
    <property type="entry name" value="Malonyl-CoA ACP transacylase, ACP-binding"/>
    <property type="match status" value="1"/>
</dbReference>
<evidence type="ECO:0000313" key="2">
    <source>
        <dbReference type="EMBL" id="KTD33691.1"/>
    </source>
</evidence>
<dbReference type="OrthoDB" id="9808564at2"/>
<dbReference type="PANTHER" id="PTHR42681">
    <property type="entry name" value="MALONYL-COA-ACYL CARRIER PROTEIN TRANSACYLASE, MITOCHONDRIAL"/>
    <property type="match status" value="1"/>
</dbReference>
<dbReference type="SMART" id="SM00827">
    <property type="entry name" value="PKS_AT"/>
    <property type="match status" value="1"/>
</dbReference>
<comment type="caution">
    <text evidence="2">The sequence shown here is derived from an EMBL/GenBank/DDBJ whole genome shotgun (WGS) entry which is preliminary data.</text>
</comment>
<dbReference type="Proteomes" id="UP000054725">
    <property type="component" value="Unassembled WGS sequence"/>
</dbReference>
<feature type="domain" description="Malonyl-CoA:ACP transacylase (MAT)" evidence="1">
    <location>
        <begin position="6"/>
        <end position="303"/>
    </location>
</feature>
<organism evidence="2 3">
    <name type="scientific">Legionella nautarum</name>
    <dbReference type="NCBI Taxonomy" id="45070"/>
    <lineage>
        <taxon>Bacteria</taxon>
        <taxon>Pseudomonadati</taxon>
        <taxon>Pseudomonadota</taxon>
        <taxon>Gammaproteobacteria</taxon>
        <taxon>Legionellales</taxon>
        <taxon>Legionellaceae</taxon>
        <taxon>Legionella</taxon>
    </lineage>
</organism>
<dbReference type="GO" id="GO:0004314">
    <property type="term" value="F:[acyl-carrier-protein] S-malonyltransferase activity"/>
    <property type="evidence" value="ECO:0007669"/>
    <property type="project" value="TreeGrafter"/>
</dbReference>
<sequence length="311" mass="34075">MSLLIAFPGQGTQHDKMFAQLSADSFGKGWLKETSAAMNLDLFDELIVSHACADVIQVQCLITSLSVGTFYSLKNKINLEFDFLCGYSLGEVSAFCVSVDLSAKEVCELVKNRAFMMQKAADEYSNNQPNGLILLKGRVNAEQVKQLTENHACYVAIINADDHYIIGGLLTDLSALIEEAKTMGVLKARKLAVDLPSHTPFLSEATKTFAAYLQPFQSSVMKYPILNALTQELIVDAQSMITILAQELSQPLQWGKTMHIAQQEYGISNFLELGPREGLKNMALASLPQIKACSSASFSTLEDLAEVVKAF</sequence>
<gene>
    <name evidence="2" type="ORF">Lnau_2168</name>
</gene>
<dbReference type="InterPro" id="IPR050858">
    <property type="entry name" value="Mal-CoA-ACP_Trans/PKS_FabD"/>
</dbReference>
<reference evidence="2 3" key="1">
    <citation type="submission" date="2015-11" db="EMBL/GenBank/DDBJ databases">
        <title>Genomic analysis of 38 Legionella species identifies large and diverse effector repertoires.</title>
        <authorList>
            <person name="Burstein D."/>
            <person name="Amaro F."/>
            <person name="Zusman T."/>
            <person name="Lifshitz Z."/>
            <person name="Cohen O."/>
            <person name="Gilbert J.A."/>
            <person name="Pupko T."/>
            <person name="Shuman H.A."/>
            <person name="Segal G."/>
        </authorList>
    </citation>
    <scope>NUCLEOTIDE SEQUENCE [LARGE SCALE GENOMIC DNA]</scope>
    <source>
        <strain evidence="2 3">ATCC 49506</strain>
    </source>
</reference>
<evidence type="ECO:0000259" key="1">
    <source>
        <dbReference type="SMART" id="SM00827"/>
    </source>
</evidence>
<dbReference type="GO" id="GO:0006633">
    <property type="term" value="P:fatty acid biosynthetic process"/>
    <property type="evidence" value="ECO:0007669"/>
    <property type="project" value="TreeGrafter"/>
</dbReference>
<protein>
    <submittedName>
        <fullName evidence="2">Putative malonyl-CoA acyl-carrier-protein transacylase</fullName>
    </submittedName>
</protein>
<dbReference type="PATRIC" id="fig|45070.6.peg.2291"/>
<dbReference type="SUPFAM" id="SSF52151">
    <property type="entry name" value="FabD/lysophospholipase-like"/>
    <property type="match status" value="1"/>
</dbReference>
<dbReference type="InterPro" id="IPR001227">
    <property type="entry name" value="Ac_transferase_dom_sf"/>
</dbReference>
<dbReference type="InterPro" id="IPR016036">
    <property type="entry name" value="Malonyl_transacylase_ACP-bd"/>
</dbReference>
<dbReference type="RefSeq" id="WP_058505180.1">
    <property type="nucleotide sequence ID" value="NZ_CAAAIF010000020.1"/>
</dbReference>